<evidence type="ECO:0000256" key="3">
    <source>
        <dbReference type="ARBA" id="ARBA00022723"/>
    </source>
</evidence>
<evidence type="ECO:0000256" key="8">
    <source>
        <dbReference type="ARBA" id="ARBA00023256"/>
    </source>
</evidence>
<dbReference type="PANTHER" id="PTHR12697">
    <property type="entry name" value="PBS LYASE HEAT-LIKE PROTEIN"/>
    <property type="match status" value="1"/>
</dbReference>
<dbReference type="Gene3D" id="1.25.10.10">
    <property type="entry name" value="Leucine-rich Repeat Variant"/>
    <property type="match status" value="2"/>
</dbReference>
<dbReference type="SMART" id="SM00567">
    <property type="entry name" value="EZ_HEAT"/>
    <property type="match status" value="6"/>
</dbReference>
<dbReference type="GO" id="GO:0019135">
    <property type="term" value="F:deoxyhypusine monooxygenase activity"/>
    <property type="evidence" value="ECO:0007669"/>
    <property type="project" value="UniProtKB-UniRule"/>
</dbReference>
<dbReference type="Proteomes" id="UP000054144">
    <property type="component" value="Unassembled WGS sequence"/>
</dbReference>
<accession>A0A0D7A4B6</accession>
<dbReference type="AlphaFoldDB" id="A0A0D7A4B6"/>
<dbReference type="InterPro" id="IPR011989">
    <property type="entry name" value="ARM-like"/>
</dbReference>
<name>A0A0D7A4B6_9AGAR</name>
<keyword evidence="12" id="KW-1185">Reference proteome</keyword>
<organism evidence="11 12">
    <name type="scientific">Fistulina hepatica ATCC 64428</name>
    <dbReference type="NCBI Taxonomy" id="1128425"/>
    <lineage>
        <taxon>Eukaryota</taxon>
        <taxon>Fungi</taxon>
        <taxon>Dikarya</taxon>
        <taxon>Basidiomycota</taxon>
        <taxon>Agaricomycotina</taxon>
        <taxon>Agaricomycetes</taxon>
        <taxon>Agaricomycetidae</taxon>
        <taxon>Agaricales</taxon>
        <taxon>Fistulinaceae</taxon>
        <taxon>Fistulina</taxon>
    </lineage>
</organism>
<feature type="region of interest" description="Disordered" evidence="10">
    <location>
        <begin position="160"/>
        <end position="185"/>
    </location>
</feature>
<comment type="pathway">
    <text evidence="2 9">Protein modification; eIF5A hypusination.</text>
</comment>
<protein>
    <recommendedName>
        <fullName evidence="9">Deoxyhypusine hydroxylase</fullName>
        <shortName evidence="9">DOHH</shortName>
        <ecNumber evidence="9">1.14.99.29</ecNumber>
    </recommendedName>
    <alternativeName>
        <fullName evidence="9">Deoxyhypusine dioxygenase</fullName>
    </alternativeName>
    <alternativeName>
        <fullName evidence="9">Deoxyhypusine monooxygenase</fullName>
    </alternativeName>
</protein>
<reference evidence="11 12" key="1">
    <citation type="journal article" date="2015" name="Fungal Genet. Biol.">
        <title>Evolution of novel wood decay mechanisms in Agaricales revealed by the genome sequences of Fistulina hepatica and Cylindrobasidium torrendii.</title>
        <authorList>
            <person name="Floudas D."/>
            <person name="Held B.W."/>
            <person name="Riley R."/>
            <person name="Nagy L.G."/>
            <person name="Koehler G."/>
            <person name="Ransdell A.S."/>
            <person name="Younus H."/>
            <person name="Chow J."/>
            <person name="Chiniquy J."/>
            <person name="Lipzen A."/>
            <person name="Tritt A."/>
            <person name="Sun H."/>
            <person name="Haridas S."/>
            <person name="LaButti K."/>
            <person name="Ohm R.A."/>
            <person name="Kues U."/>
            <person name="Blanchette R.A."/>
            <person name="Grigoriev I.V."/>
            <person name="Minto R.E."/>
            <person name="Hibbett D.S."/>
        </authorList>
    </citation>
    <scope>NUCLEOTIDE SEQUENCE [LARGE SCALE GENOMIC DNA]</scope>
    <source>
        <strain evidence="11 12">ATCC 64428</strain>
    </source>
</reference>
<feature type="binding site" evidence="9">
    <location>
        <position position="271"/>
    </location>
    <ligand>
        <name>Fe cation</name>
        <dbReference type="ChEBI" id="CHEBI:24875"/>
        <label>2</label>
    </ligand>
</feature>
<keyword evidence="8 9" id="KW-0386">Hypusine biosynthesis</keyword>
<dbReference type="SUPFAM" id="SSF48371">
    <property type="entry name" value="ARM repeat"/>
    <property type="match status" value="1"/>
</dbReference>
<dbReference type="HAMAP" id="MF_03101">
    <property type="entry name" value="Deoxyhypusine_hydroxylase"/>
    <property type="match status" value="1"/>
</dbReference>
<evidence type="ECO:0000256" key="1">
    <source>
        <dbReference type="ARBA" id="ARBA00000068"/>
    </source>
</evidence>
<dbReference type="GO" id="GO:0005634">
    <property type="term" value="C:nucleus"/>
    <property type="evidence" value="ECO:0007669"/>
    <property type="project" value="UniProtKB-SubCell"/>
</dbReference>
<comment type="catalytic activity">
    <reaction evidence="1 9">
        <text>[eIF5A protein]-deoxyhypusine + AH2 + O2 = [eIF5A protein]-hypusine + A + H2O</text>
        <dbReference type="Rhea" id="RHEA:14101"/>
        <dbReference type="Rhea" id="RHEA-COMP:10144"/>
        <dbReference type="Rhea" id="RHEA-COMP:12592"/>
        <dbReference type="ChEBI" id="CHEBI:13193"/>
        <dbReference type="ChEBI" id="CHEBI:15377"/>
        <dbReference type="ChEBI" id="CHEBI:15379"/>
        <dbReference type="ChEBI" id="CHEBI:17499"/>
        <dbReference type="ChEBI" id="CHEBI:82657"/>
        <dbReference type="ChEBI" id="CHEBI:91175"/>
        <dbReference type="EC" id="1.14.99.29"/>
    </reaction>
</comment>
<dbReference type="Pfam" id="PF03130">
    <property type="entry name" value="HEAT_PBS"/>
    <property type="match status" value="1"/>
</dbReference>
<comment type="function">
    <text evidence="9">Catalyzes the hydroxylation of the N(6)-(4-aminobutyl)-L-lysine intermediate to form hypusine, an essential post-translational modification only found in mature eIF-5A factor.</text>
</comment>
<evidence type="ECO:0000256" key="2">
    <source>
        <dbReference type="ARBA" id="ARBA00005041"/>
    </source>
</evidence>
<evidence type="ECO:0000256" key="4">
    <source>
        <dbReference type="ARBA" id="ARBA00022737"/>
    </source>
</evidence>
<dbReference type="InterPro" id="IPR027517">
    <property type="entry name" value="Deoxyhypusine_hydroxylase"/>
</dbReference>
<feature type="binding site" evidence="9">
    <location>
        <position position="64"/>
    </location>
    <ligand>
        <name>Fe cation</name>
        <dbReference type="ChEBI" id="CHEBI:24875"/>
        <label>1</label>
    </ligand>
</feature>
<proteinExistence type="inferred from homology"/>
<dbReference type="OrthoDB" id="421002at2759"/>
<feature type="binding site" evidence="9">
    <location>
        <position position="63"/>
    </location>
    <ligand>
        <name>Fe cation</name>
        <dbReference type="ChEBI" id="CHEBI:24875"/>
        <label>1</label>
    </ligand>
</feature>
<feature type="binding site" evidence="9">
    <location>
        <position position="238"/>
    </location>
    <ligand>
        <name>Fe cation</name>
        <dbReference type="ChEBI" id="CHEBI:24875"/>
        <label>2</label>
    </ligand>
</feature>
<sequence length="334" mass="36776">MAATIKCTPAELAALEATLLNTSGNVPLHDRFRALFTLKALMSRAAIDIISKGFDDPSVLLTHEMAYCLGQMKDTYALKTLEALLDDETKAPMVRHEAAEAMGAISSTSSLPILKKYLADPERAVSETCELAIARINWDQSEEAQQYQVDVKRSQDIPAYTSIDPAPASSGLLRPRLSPKDTSDENVQKLRSVLLDTNESLFHRYRAMFSLRNIGTPPAVDALAAGLVREDDSALLKHEIAFVFGQIQSAHSVPALIQALENQNEADMVRHEAAEAMGGITSPEVLPYLRKWMAREDCPVVVRESCEVAIDMWKHENSNEFQYANGLTMVASEA</sequence>
<evidence type="ECO:0000256" key="9">
    <source>
        <dbReference type="HAMAP-Rule" id="MF_03101"/>
    </source>
</evidence>
<evidence type="ECO:0000256" key="7">
    <source>
        <dbReference type="ARBA" id="ARBA00023033"/>
    </source>
</evidence>
<keyword evidence="3 9" id="KW-0479">Metal-binding</keyword>
<keyword evidence="6 9" id="KW-0408">Iron</keyword>
<evidence type="ECO:0000313" key="11">
    <source>
        <dbReference type="EMBL" id="KIY45658.1"/>
    </source>
</evidence>
<evidence type="ECO:0000256" key="5">
    <source>
        <dbReference type="ARBA" id="ARBA00023002"/>
    </source>
</evidence>
<keyword evidence="9" id="KW-0539">Nucleus</keyword>
<dbReference type="EMBL" id="KN882047">
    <property type="protein sequence ID" value="KIY45658.1"/>
    <property type="molecule type" value="Genomic_DNA"/>
</dbReference>
<feature type="binding site" evidence="9">
    <location>
        <position position="96"/>
    </location>
    <ligand>
        <name>Fe cation</name>
        <dbReference type="ChEBI" id="CHEBI:24875"/>
        <label>1</label>
    </ligand>
</feature>
<feature type="binding site" evidence="9">
    <location>
        <position position="272"/>
    </location>
    <ligand>
        <name>Fe cation</name>
        <dbReference type="ChEBI" id="CHEBI:24875"/>
        <label>2</label>
    </ligand>
</feature>
<dbReference type="GO" id="GO:0005737">
    <property type="term" value="C:cytoplasm"/>
    <property type="evidence" value="ECO:0007669"/>
    <property type="project" value="UniProtKB-SubCell"/>
</dbReference>
<comment type="similarity">
    <text evidence="9">Belongs to the deoxyhypusine hydroxylase family.</text>
</comment>
<dbReference type="GO" id="GO:0046872">
    <property type="term" value="F:metal ion binding"/>
    <property type="evidence" value="ECO:0007669"/>
    <property type="project" value="UniProtKB-KW"/>
</dbReference>
<feature type="binding site" evidence="9">
    <location>
        <position position="239"/>
    </location>
    <ligand>
        <name>Fe cation</name>
        <dbReference type="ChEBI" id="CHEBI:24875"/>
        <label>2</label>
    </ligand>
</feature>
<comment type="subcellular location">
    <subcellularLocation>
        <location evidence="9">Cytoplasm</location>
    </subcellularLocation>
    <subcellularLocation>
        <location evidence="9">Nucleus</location>
    </subcellularLocation>
</comment>
<dbReference type="InterPro" id="IPR004155">
    <property type="entry name" value="PBS_lyase_HEAT"/>
</dbReference>
<dbReference type="EC" id="1.14.99.29" evidence="9"/>
<dbReference type="PANTHER" id="PTHR12697:SF5">
    <property type="entry name" value="DEOXYHYPUSINE HYDROXYLASE"/>
    <property type="match status" value="1"/>
</dbReference>
<keyword evidence="5 9" id="KW-0560">Oxidoreductase</keyword>
<keyword evidence="7 9" id="KW-0503">Monooxygenase</keyword>
<dbReference type="Pfam" id="PF13646">
    <property type="entry name" value="HEAT_2"/>
    <property type="match status" value="2"/>
</dbReference>
<dbReference type="InterPro" id="IPR016024">
    <property type="entry name" value="ARM-type_fold"/>
</dbReference>
<dbReference type="UniPathway" id="UPA00354"/>
<feature type="binding site" evidence="9">
    <location>
        <position position="97"/>
    </location>
    <ligand>
        <name>Fe cation</name>
        <dbReference type="ChEBI" id="CHEBI:24875"/>
        <label>1</label>
    </ligand>
</feature>
<keyword evidence="4" id="KW-0677">Repeat</keyword>
<comment type="cofactor">
    <cofactor evidence="9">
        <name>Fe(2+)</name>
        <dbReference type="ChEBI" id="CHEBI:29033"/>
    </cofactor>
    <text evidence="9">Binds 2 Fe(2+) ions per subunit.</text>
</comment>
<gene>
    <name evidence="9" type="primary">LIA1</name>
    <name evidence="11" type="ORF">FISHEDRAFT_66919</name>
</gene>
<evidence type="ECO:0000256" key="6">
    <source>
        <dbReference type="ARBA" id="ARBA00023004"/>
    </source>
</evidence>
<keyword evidence="9" id="KW-0963">Cytoplasm</keyword>
<evidence type="ECO:0000313" key="12">
    <source>
        <dbReference type="Proteomes" id="UP000054144"/>
    </source>
</evidence>
<evidence type="ECO:0000256" key="10">
    <source>
        <dbReference type="SAM" id="MobiDB-lite"/>
    </source>
</evidence>